<dbReference type="AlphaFoldDB" id="A0A4Y2GAQ4"/>
<proteinExistence type="predicted"/>
<accession>A0A4Y2GAQ4</accession>
<evidence type="ECO:0000256" key="1">
    <source>
        <dbReference type="SAM" id="Phobius"/>
    </source>
</evidence>
<sequence>ATIANWSKVFYVAAVILTVTTTVFALFSSAEVQPWGNPDCELESKGTEIVEQRQNSKSNINPIN</sequence>
<keyword evidence="3" id="KW-1185">Reference proteome</keyword>
<protein>
    <submittedName>
        <fullName evidence="2">Uncharacterized protein</fullName>
    </submittedName>
</protein>
<gene>
    <name evidence="2" type="ORF">AVEN_147230_1</name>
</gene>
<keyword evidence="1" id="KW-0812">Transmembrane</keyword>
<keyword evidence="1" id="KW-0472">Membrane</keyword>
<reference evidence="2 3" key="1">
    <citation type="journal article" date="2019" name="Sci. Rep.">
        <title>Orb-weaving spider Araneus ventricosus genome elucidates the spidroin gene catalogue.</title>
        <authorList>
            <person name="Kono N."/>
            <person name="Nakamura H."/>
            <person name="Ohtoshi R."/>
            <person name="Moran D.A.P."/>
            <person name="Shinohara A."/>
            <person name="Yoshida Y."/>
            <person name="Fujiwara M."/>
            <person name="Mori M."/>
            <person name="Tomita M."/>
            <person name="Arakawa K."/>
        </authorList>
    </citation>
    <scope>NUCLEOTIDE SEQUENCE [LARGE SCALE GENOMIC DNA]</scope>
</reference>
<dbReference type="Proteomes" id="UP000499080">
    <property type="component" value="Unassembled WGS sequence"/>
</dbReference>
<name>A0A4Y2GAQ4_ARAVE</name>
<feature type="transmembrane region" description="Helical" evidence="1">
    <location>
        <begin position="9"/>
        <end position="27"/>
    </location>
</feature>
<evidence type="ECO:0000313" key="3">
    <source>
        <dbReference type="Proteomes" id="UP000499080"/>
    </source>
</evidence>
<evidence type="ECO:0000313" key="2">
    <source>
        <dbReference type="EMBL" id="GBM49795.1"/>
    </source>
</evidence>
<comment type="caution">
    <text evidence="2">The sequence shown here is derived from an EMBL/GenBank/DDBJ whole genome shotgun (WGS) entry which is preliminary data.</text>
</comment>
<keyword evidence="1" id="KW-1133">Transmembrane helix</keyword>
<feature type="non-terminal residue" evidence="2">
    <location>
        <position position="1"/>
    </location>
</feature>
<organism evidence="2 3">
    <name type="scientific">Araneus ventricosus</name>
    <name type="common">Orbweaver spider</name>
    <name type="synonym">Epeira ventricosa</name>
    <dbReference type="NCBI Taxonomy" id="182803"/>
    <lineage>
        <taxon>Eukaryota</taxon>
        <taxon>Metazoa</taxon>
        <taxon>Ecdysozoa</taxon>
        <taxon>Arthropoda</taxon>
        <taxon>Chelicerata</taxon>
        <taxon>Arachnida</taxon>
        <taxon>Araneae</taxon>
        <taxon>Araneomorphae</taxon>
        <taxon>Entelegynae</taxon>
        <taxon>Araneoidea</taxon>
        <taxon>Araneidae</taxon>
        <taxon>Araneus</taxon>
    </lineage>
</organism>
<dbReference type="EMBL" id="BGPR01098614">
    <property type="protein sequence ID" value="GBM49795.1"/>
    <property type="molecule type" value="Genomic_DNA"/>
</dbReference>